<proteinExistence type="predicted"/>
<dbReference type="RefSeq" id="WP_135983087.1">
    <property type="nucleotide sequence ID" value="NZ_JAASQM010000001.1"/>
</dbReference>
<gene>
    <name evidence="1" type="ORF">E5A74_04830</name>
</gene>
<evidence type="ECO:0008006" key="3">
    <source>
        <dbReference type="Google" id="ProtNLM"/>
    </source>
</evidence>
<comment type="caution">
    <text evidence="1">The sequence shown here is derived from an EMBL/GenBank/DDBJ whole genome shotgun (WGS) entry which is preliminary data.</text>
</comment>
<name>A0A4S1WUP3_9SPHN</name>
<dbReference type="SUPFAM" id="SSF53756">
    <property type="entry name" value="UDP-Glycosyltransferase/glycogen phosphorylase"/>
    <property type="match status" value="1"/>
</dbReference>
<dbReference type="Proteomes" id="UP000309848">
    <property type="component" value="Unassembled WGS sequence"/>
</dbReference>
<accession>A0A4S1WUP3</accession>
<evidence type="ECO:0000313" key="1">
    <source>
        <dbReference type="EMBL" id="TGX46475.1"/>
    </source>
</evidence>
<dbReference type="Gene3D" id="3.40.50.2000">
    <property type="entry name" value="Glycogen Phosphorylase B"/>
    <property type="match status" value="1"/>
</dbReference>
<dbReference type="OrthoDB" id="8479328at2"/>
<dbReference type="EMBL" id="SRXU01000001">
    <property type="protein sequence ID" value="TGX46475.1"/>
    <property type="molecule type" value="Genomic_DNA"/>
</dbReference>
<reference evidence="1 2" key="1">
    <citation type="submission" date="2019-04" db="EMBL/GenBank/DDBJ databases">
        <title>Sphingomonas psychrotolerans sp. nov., isolated from soil in the Tianshan Mountains, Xinjiang, China.</title>
        <authorList>
            <person name="Luo Y."/>
            <person name="Sheng H."/>
        </authorList>
    </citation>
    <scope>NUCLEOTIDE SEQUENCE [LARGE SCALE GENOMIC DNA]</scope>
    <source>
        <strain evidence="1 2">KIS18-15</strain>
    </source>
</reference>
<organism evidence="1 2">
    <name type="scientific">Sphingomonas naasensis</name>
    <dbReference type="NCBI Taxonomy" id="1344951"/>
    <lineage>
        <taxon>Bacteria</taxon>
        <taxon>Pseudomonadati</taxon>
        <taxon>Pseudomonadota</taxon>
        <taxon>Alphaproteobacteria</taxon>
        <taxon>Sphingomonadales</taxon>
        <taxon>Sphingomonadaceae</taxon>
        <taxon>Sphingomonas</taxon>
    </lineage>
</organism>
<evidence type="ECO:0000313" key="2">
    <source>
        <dbReference type="Proteomes" id="UP000309848"/>
    </source>
</evidence>
<dbReference type="AlphaFoldDB" id="A0A4S1WUP3"/>
<keyword evidence="2" id="KW-1185">Reference proteome</keyword>
<protein>
    <recommendedName>
        <fullName evidence="3">Glycosyltransferase family 1 protein</fullName>
    </recommendedName>
</protein>
<sequence length="401" mass="45583">MTRRVAVIGNNNNCGFALTRYLRDRGLDTHLLLYEHEQDHFLPSSDTYDLDYMRYTRKLSWGAQTRFLKVSAAQVRRDVDGYDVLIGCGMAPGMLWKAGIPLDIFAPYGWDLWEYPRFRFHSPTWVAKTWPAVVAQRRGIGHAAVFHMTPTNALYEQQWKRFAGNSERWTEGSPLVYAPAYAANRLEQMLPRTHWGEEFKRIRAGADLMVVSHARHVWKVPDTAPAAKGTRKLLEGWAQFRKSHPGVRARLVTVEYGDDVDASKKLVAELGIADSVIWMPKMYRKDIMVGLLLADIVCGEFQNSWMAAGVFYEAMVAAKPLLSYRDDALYQAEFPDLYPIMNAFSAAQIAGQFSAYLADPTRYVAMGKQGLDWYERVIAKAAVDKYVNYISNRQVRGASSV</sequence>